<keyword evidence="4" id="KW-0479">Metal-binding</keyword>
<evidence type="ECO:0000256" key="1">
    <source>
        <dbReference type="ARBA" id="ARBA00000900"/>
    </source>
</evidence>
<dbReference type="Pfam" id="PF13920">
    <property type="entry name" value="zf-C3HC4_3"/>
    <property type="match status" value="1"/>
</dbReference>
<evidence type="ECO:0000256" key="9">
    <source>
        <dbReference type="PROSITE-ProRule" id="PRU00175"/>
    </source>
</evidence>
<protein>
    <recommendedName>
        <fullName evidence="2">RING-type E3 ubiquitin transferase</fullName>
        <ecNumber evidence="2">2.3.2.27</ecNumber>
    </recommendedName>
</protein>
<feature type="domain" description="RING-type" evidence="11">
    <location>
        <begin position="9"/>
        <end position="48"/>
    </location>
</feature>
<feature type="compositionally biased region" description="Basic residues" evidence="10">
    <location>
        <begin position="312"/>
        <end position="325"/>
    </location>
</feature>
<feature type="compositionally biased region" description="Low complexity" evidence="10">
    <location>
        <begin position="297"/>
        <end position="310"/>
    </location>
</feature>
<accession>A0A7K8THV2</accession>
<evidence type="ECO:0000313" key="12">
    <source>
        <dbReference type="EMBL" id="NXF41591.1"/>
    </source>
</evidence>
<keyword evidence="7" id="KW-0805">Transcription regulation</keyword>
<evidence type="ECO:0000256" key="10">
    <source>
        <dbReference type="SAM" id="MobiDB-lite"/>
    </source>
</evidence>
<dbReference type="PROSITE" id="PS00518">
    <property type="entry name" value="ZF_RING_1"/>
    <property type="match status" value="1"/>
</dbReference>
<feature type="region of interest" description="Disordered" evidence="10">
    <location>
        <begin position="67"/>
        <end position="116"/>
    </location>
</feature>
<evidence type="ECO:0000313" key="13">
    <source>
        <dbReference type="Proteomes" id="UP000538472"/>
    </source>
</evidence>
<evidence type="ECO:0000256" key="3">
    <source>
        <dbReference type="ARBA" id="ARBA00022679"/>
    </source>
</evidence>
<evidence type="ECO:0000256" key="2">
    <source>
        <dbReference type="ARBA" id="ARBA00012483"/>
    </source>
</evidence>
<proteinExistence type="predicted"/>
<dbReference type="GO" id="GO:0008270">
    <property type="term" value="F:zinc ion binding"/>
    <property type="evidence" value="ECO:0007669"/>
    <property type="project" value="UniProtKB-KW"/>
</dbReference>
<dbReference type="Proteomes" id="UP000538472">
    <property type="component" value="Unassembled WGS sequence"/>
</dbReference>
<evidence type="ECO:0000259" key="11">
    <source>
        <dbReference type="PROSITE" id="PS50089"/>
    </source>
</evidence>
<keyword evidence="3" id="KW-0808">Transferase</keyword>
<evidence type="ECO:0000256" key="6">
    <source>
        <dbReference type="ARBA" id="ARBA00022833"/>
    </source>
</evidence>
<organism evidence="12 13">
    <name type="scientific">Nyctibius bracteatus</name>
    <name type="common">Rufous potoo</name>
    <dbReference type="NCBI Taxonomy" id="48426"/>
    <lineage>
        <taxon>Eukaryota</taxon>
        <taxon>Metazoa</taxon>
        <taxon>Chordata</taxon>
        <taxon>Craniata</taxon>
        <taxon>Vertebrata</taxon>
        <taxon>Euteleostomi</taxon>
        <taxon>Archelosauria</taxon>
        <taxon>Archosauria</taxon>
        <taxon>Dinosauria</taxon>
        <taxon>Saurischia</taxon>
        <taxon>Theropoda</taxon>
        <taxon>Coelurosauria</taxon>
        <taxon>Aves</taxon>
        <taxon>Neognathae</taxon>
        <taxon>Neoaves</taxon>
        <taxon>Strisores</taxon>
        <taxon>Caprimulgiformes</taxon>
        <taxon>Nyctibiidae</taxon>
        <taxon>Nyctibius</taxon>
    </lineage>
</organism>
<keyword evidence="13" id="KW-1185">Reference proteome</keyword>
<name>A0A7K8THV2_9AVES</name>
<dbReference type="InterPro" id="IPR001841">
    <property type="entry name" value="Znf_RING"/>
</dbReference>
<comment type="catalytic activity">
    <reaction evidence="1">
        <text>S-ubiquitinyl-[E2 ubiquitin-conjugating enzyme]-L-cysteine + [acceptor protein]-L-lysine = [E2 ubiquitin-conjugating enzyme]-L-cysteine + N(6)-ubiquitinyl-[acceptor protein]-L-lysine.</text>
        <dbReference type="EC" id="2.3.2.27"/>
    </reaction>
</comment>
<keyword evidence="6" id="KW-0862">Zinc</keyword>
<keyword evidence="5 9" id="KW-0863">Zinc-finger</keyword>
<feature type="compositionally biased region" description="Polar residues" evidence="10">
    <location>
        <begin position="69"/>
        <end position="83"/>
    </location>
</feature>
<dbReference type="GO" id="GO:0061630">
    <property type="term" value="F:ubiquitin protein ligase activity"/>
    <property type="evidence" value="ECO:0007669"/>
    <property type="project" value="UniProtKB-EC"/>
</dbReference>
<sequence length="346" mass="37452">MAAEEEWSCPICHDARDDIAYVLPCLHQFCLRCILGWAKRKPDCPVCRRPVERVKFRVPGYDPVEYNIGPSTRSQDASSQAHTAPSHLADNSPHGPMASPPSSLQRMPSPAEQGAVGTDARATVGGLLPEAWAELFQRQEHLLDPVLPWLRQELETICGARWWLAKHAESIILYTLCSHGPDREVMVHVLQPVFGEYTAVLVHGTVDIIMCQCSEEAQRLLHSRAAGEEDDHPVASTSPTSSSNTSSSSTSSWAGPPDSIPAPSSSPAGPDIEEEDSTSEAALRGGPGRPPSALAGPSAPDCSCSPSAPSQGRHRSPRGPRRQTQRRGSSSQDSPQPCKMPPHRRH</sequence>
<gene>
    <name evidence="12" type="primary">Topors_6</name>
    <name evidence="12" type="ORF">NYCBRA_R14325</name>
</gene>
<dbReference type="PANTHER" id="PTHR46077:SF1">
    <property type="entry name" value="TOP1 BINDING ARGININE_SERINE RICH PROTEIN, E3 UBIQUITIN LIGASE"/>
    <property type="match status" value="1"/>
</dbReference>
<keyword evidence="12" id="KW-0436">Ligase</keyword>
<dbReference type="GO" id="GO:0000209">
    <property type="term" value="P:protein polyubiquitination"/>
    <property type="evidence" value="ECO:0007669"/>
    <property type="project" value="TreeGrafter"/>
</dbReference>
<dbReference type="InterPro" id="IPR017907">
    <property type="entry name" value="Znf_RING_CS"/>
</dbReference>
<dbReference type="SMART" id="SM00184">
    <property type="entry name" value="RING"/>
    <property type="match status" value="1"/>
</dbReference>
<dbReference type="PROSITE" id="PS50089">
    <property type="entry name" value="ZF_RING_2"/>
    <property type="match status" value="1"/>
</dbReference>
<dbReference type="GO" id="GO:0016874">
    <property type="term" value="F:ligase activity"/>
    <property type="evidence" value="ECO:0007669"/>
    <property type="project" value="UniProtKB-KW"/>
</dbReference>
<keyword evidence="8" id="KW-0804">Transcription</keyword>
<dbReference type="GO" id="GO:0006513">
    <property type="term" value="P:protein monoubiquitination"/>
    <property type="evidence" value="ECO:0007669"/>
    <property type="project" value="TreeGrafter"/>
</dbReference>
<feature type="region of interest" description="Disordered" evidence="10">
    <location>
        <begin position="225"/>
        <end position="346"/>
    </location>
</feature>
<dbReference type="Gene3D" id="3.30.40.10">
    <property type="entry name" value="Zinc/RING finger domain, C3HC4 (zinc finger)"/>
    <property type="match status" value="1"/>
</dbReference>
<evidence type="ECO:0000256" key="7">
    <source>
        <dbReference type="ARBA" id="ARBA00023015"/>
    </source>
</evidence>
<dbReference type="InterPro" id="IPR013083">
    <property type="entry name" value="Znf_RING/FYVE/PHD"/>
</dbReference>
<feature type="compositionally biased region" description="Low complexity" evidence="10">
    <location>
        <begin position="236"/>
        <end position="270"/>
    </location>
</feature>
<reference evidence="12 13" key="1">
    <citation type="submission" date="2019-09" db="EMBL/GenBank/DDBJ databases">
        <title>Bird 10,000 Genomes (B10K) Project - Family phase.</title>
        <authorList>
            <person name="Zhang G."/>
        </authorList>
    </citation>
    <scope>NUCLEOTIDE SEQUENCE [LARGE SCALE GENOMIC DNA]</scope>
    <source>
        <strain evidence="12">B10K-CU-031-10</strain>
        <tissue evidence="12">Muscle</tissue>
    </source>
</reference>
<dbReference type="AlphaFoldDB" id="A0A7K8THV2"/>
<feature type="non-terminal residue" evidence="12">
    <location>
        <position position="1"/>
    </location>
</feature>
<evidence type="ECO:0000256" key="4">
    <source>
        <dbReference type="ARBA" id="ARBA00022723"/>
    </source>
</evidence>
<dbReference type="EMBL" id="VWZB01004704">
    <property type="protein sequence ID" value="NXF41591.1"/>
    <property type="molecule type" value="Genomic_DNA"/>
</dbReference>
<evidence type="ECO:0000256" key="8">
    <source>
        <dbReference type="ARBA" id="ARBA00023163"/>
    </source>
</evidence>
<dbReference type="PANTHER" id="PTHR46077">
    <property type="entry name" value="E3 UBIQUITIN-PROTEIN LIGASE TOPORS"/>
    <property type="match status" value="1"/>
</dbReference>
<evidence type="ECO:0000256" key="5">
    <source>
        <dbReference type="ARBA" id="ARBA00022771"/>
    </source>
</evidence>
<dbReference type="SUPFAM" id="SSF57850">
    <property type="entry name" value="RING/U-box"/>
    <property type="match status" value="1"/>
</dbReference>
<feature type="non-terminal residue" evidence="12">
    <location>
        <position position="346"/>
    </location>
</feature>
<dbReference type="EC" id="2.3.2.27" evidence="2"/>
<comment type="caution">
    <text evidence="12">The sequence shown here is derived from an EMBL/GenBank/DDBJ whole genome shotgun (WGS) entry which is preliminary data.</text>
</comment>